<dbReference type="OrthoDB" id="23935at10239"/>
<dbReference type="GeneID" id="8303348"/>
<accession>C7BVA6</accession>
<dbReference type="RefSeq" id="YP_003097372.1">
    <property type="nucleotide sequence ID" value="NC_013085.1"/>
</dbReference>
<gene>
    <name evidence="1" type="ORF">SRSM4_138</name>
</gene>
<dbReference type="Proteomes" id="UP000001515">
    <property type="component" value="Segment"/>
</dbReference>
<sequence length="159" mass="18423">MEIIDNYLAPDLFAKVRDGFIGSQHIPWFLQRDASGEGEEKYPYFTHLLHANHQSNSNKFDPLIVPIIFCFGAKALIRVKANMYPRTDELYHYQDHVDYGYEHKAAILYLNTNDGYTVIGDTKVESIENRLLKFDATIPHHSTTCTDAQFRANINFNFF</sequence>
<protein>
    <submittedName>
        <fullName evidence="1">Hypothetical cyanophage protein</fullName>
    </submittedName>
</protein>
<organism evidence="1 2">
    <name type="scientific">Synechococcus phage S-RSM4</name>
    <dbReference type="NCBI Taxonomy" id="555387"/>
    <lineage>
        <taxon>Viruses</taxon>
        <taxon>Duplodnaviria</taxon>
        <taxon>Heunggongvirae</taxon>
        <taxon>Uroviricota</taxon>
        <taxon>Caudoviricetes</taxon>
        <taxon>Pantevenvirales</taxon>
        <taxon>Kyanoviridae</taxon>
        <taxon>Gibbetvirus</taxon>
        <taxon>Gibbetvirus rsm4</taxon>
    </lineage>
</organism>
<evidence type="ECO:0000313" key="1">
    <source>
        <dbReference type="EMBL" id="CAR63335.1"/>
    </source>
</evidence>
<proteinExistence type="predicted"/>
<name>C7BVA6_9CAUD</name>
<dbReference type="EMBL" id="FM207411">
    <property type="protein sequence ID" value="CAR63335.1"/>
    <property type="molecule type" value="Genomic_DNA"/>
</dbReference>
<dbReference type="KEGG" id="vg:8303348"/>
<evidence type="ECO:0000313" key="2">
    <source>
        <dbReference type="Proteomes" id="UP000001515"/>
    </source>
</evidence>
<keyword evidence="2" id="KW-1185">Reference proteome</keyword>
<reference evidence="1 2" key="1">
    <citation type="journal article" date="2009" name="Environ. Microbiol.">
        <title>Comparative genomics of marine cyanomyoviruses reveals the widespread occurrence of Synechococcus host genes localized to a hyperplastic region: implications for mechanisms of cyanophage evolution.</title>
        <authorList>
            <person name="Millard A.D."/>
            <person name="Zwirglmaier K."/>
            <person name="Downey M.J."/>
            <person name="Mann N.H."/>
            <person name="Scanlan D.J."/>
        </authorList>
    </citation>
    <scope>NUCLEOTIDE SEQUENCE</scope>
</reference>